<keyword evidence="2" id="KW-1185">Reference proteome</keyword>
<keyword evidence="1" id="KW-0808">Transferase</keyword>
<dbReference type="AlphaFoldDB" id="A0A5B6VUD5"/>
<protein>
    <submittedName>
        <fullName evidence="1">Reverse transcriptase</fullName>
    </submittedName>
</protein>
<dbReference type="OrthoDB" id="995189at2759"/>
<comment type="caution">
    <text evidence="1">The sequence shown here is derived from an EMBL/GenBank/DDBJ whole genome shotgun (WGS) entry which is preliminary data.</text>
</comment>
<organism evidence="1 2">
    <name type="scientific">Gossypium australe</name>
    <dbReference type="NCBI Taxonomy" id="47621"/>
    <lineage>
        <taxon>Eukaryota</taxon>
        <taxon>Viridiplantae</taxon>
        <taxon>Streptophyta</taxon>
        <taxon>Embryophyta</taxon>
        <taxon>Tracheophyta</taxon>
        <taxon>Spermatophyta</taxon>
        <taxon>Magnoliopsida</taxon>
        <taxon>eudicotyledons</taxon>
        <taxon>Gunneridae</taxon>
        <taxon>Pentapetalae</taxon>
        <taxon>rosids</taxon>
        <taxon>malvids</taxon>
        <taxon>Malvales</taxon>
        <taxon>Malvaceae</taxon>
        <taxon>Malvoideae</taxon>
        <taxon>Gossypium</taxon>
    </lineage>
</organism>
<dbReference type="EMBL" id="SMMG02000005">
    <property type="protein sequence ID" value="KAA3472830.1"/>
    <property type="molecule type" value="Genomic_DNA"/>
</dbReference>
<dbReference type="GO" id="GO:0003964">
    <property type="term" value="F:RNA-directed DNA polymerase activity"/>
    <property type="evidence" value="ECO:0007669"/>
    <property type="project" value="UniProtKB-KW"/>
</dbReference>
<name>A0A5B6VUD5_9ROSI</name>
<keyword evidence="1" id="KW-0695">RNA-directed DNA polymerase</keyword>
<evidence type="ECO:0000313" key="1">
    <source>
        <dbReference type="EMBL" id="KAA3472830.1"/>
    </source>
</evidence>
<gene>
    <name evidence="1" type="ORF">EPI10_023263</name>
</gene>
<dbReference type="Proteomes" id="UP000325315">
    <property type="component" value="Unassembled WGS sequence"/>
</dbReference>
<evidence type="ECO:0000313" key="2">
    <source>
        <dbReference type="Proteomes" id="UP000325315"/>
    </source>
</evidence>
<sequence>MWLVDAKKSLFKILKRRFTPKLKDGAPEYYHKEVRKYSLNQYFRLYQPMLNPVFSYQSLYVKKLKGLLLNSGGKKHKGEKEFIGASGSIWSMAQVNVSLLAKQGWILLNNPNLLVAQVLQEKYFSNESFLNSLLGNNSLCIWKSIWAAKGILAESLCWKVGRGTEISVINDVWIPDARNSRLSSFVNNLSDFKVAEIVDASSRKWKKELISSIFPEDVAKKILRISLAKRNKRIHEKANRSGKEIASFINSYISELNGIGEKTAKILLEVRKWKHPSGQFVKINFDATYDGNLCQSAVGIVAKDSEGNVLLSYSEIHQQVASAFAAVGIDMQWQKLIIEAHTLATETLKKKDEIYLVGNVPEYAENLKEKEKVREPD</sequence>
<proteinExistence type="predicted"/>
<accession>A0A5B6VUD5</accession>
<keyword evidence="1" id="KW-0548">Nucleotidyltransferase</keyword>
<reference evidence="2" key="1">
    <citation type="journal article" date="2019" name="Plant Biotechnol. J.">
        <title>Genome sequencing of the Australian wild diploid species Gossypium australe highlights disease resistance and delayed gland morphogenesis.</title>
        <authorList>
            <person name="Cai Y."/>
            <person name="Cai X."/>
            <person name="Wang Q."/>
            <person name="Wang P."/>
            <person name="Zhang Y."/>
            <person name="Cai C."/>
            <person name="Xu Y."/>
            <person name="Wang K."/>
            <person name="Zhou Z."/>
            <person name="Wang C."/>
            <person name="Geng S."/>
            <person name="Li B."/>
            <person name="Dong Q."/>
            <person name="Hou Y."/>
            <person name="Wang H."/>
            <person name="Ai P."/>
            <person name="Liu Z."/>
            <person name="Yi F."/>
            <person name="Sun M."/>
            <person name="An G."/>
            <person name="Cheng J."/>
            <person name="Zhang Y."/>
            <person name="Shi Q."/>
            <person name="Xie Y."/>
            <person name="Shi X."/>
            <person name="Chang Y."/>
            <person name="Huang F."/>
            <person name="Chen Y."/>
            <person name="Hong S."/>
            <person name="Mi L."/>
            <person name="Sun Q."/>
            <person name="Zhang L."/>
            <person name="Zhou B."/>
            <person name="Peng R."/>
            <person name="Zhang X."/>
            <person name="Liu F."/>
        </authorList>
    </citation>
    <scope>NUCLEOTIDE SEQUENCE [LARGE SCALE GENOMIC DNA]</scope>
    <source>
        <strain evidence="2">cv. PA1801</strain>
    </source>
</reference>